<evidence type="ECO:0000313" key="2">
    <source>
        <dbReference type="Proteomes" id="UP000265520"/>
    </source>
</evidence>
<dbReference type="Proteomes" id="UP000265520">
    <property type="component" value="Unassembled WGS sequence"/>
</dbReference>
<sequence>KITITTMSAIRKLTAANSGSDSNEYDTFVNSDASERFVNFIGAKSFHNKHGLIFNSEQENLGLPEEFAKLIVQIKWKKLAKHLSNYNAQMVKEYFGLTGEDEDAYQATLDTLTDASLTEIMEGMTEEGTQWNYRKGVNEWSI</sequence>
<dbReference type="AlphaFoldDB" id="A0A392QBI4"/>
<evidence type="ECO:0000313" key="1">
    <source>
        <dbReference type="EMBL" id="MCI20916.1"/>
    </source>
</evidence>
<name>A0A392QBI4_9FABA</name>
<feature type="non-terminal residue" evidence="1">
    <location>
        <position position="1"/>
    </location>
</feature>
<organism evidence="1 2">
    <name type="scientific">Trifolium medium</name>
    <dbReference type="NCBI Taxonomy" id="97028"/>
    <lineage>
        <taxon>Eukaryota</taxon>
        <taxon>Viridiplantae</taxon>
        <taxon>Streptophyta</taxon>
        <taxon>Embryophyta</taxon>
        <taxon>Tracheophyta</taxon>
        <taxon>Spermatophyta</taxon>
        <taxon>Magnoliopsida</taxon>
        <taxon>eudicotyledons</taxon>
        <taxon>Gunneridae</taxon>
        <taxon>Pentapetalae</taxon>
        <taxon>rosids</taxon>
        <taxon>fabids</taxon>
        <taxon>Fabales</taxon>
        <taxon>Fabaceae</taxon>
        <taxon>Papilionoideae</taxon>
        <taxon>50 kb inversion clade</taxon>
        <taxon>NPAAA clade</taxon>
        <taxon>Hologalegina</taxon>
        <taxon>IRL clade</taxon>
        <taxon>Trifolieae</taxon>
        <taxon>Trifolium</taxon>
    </lineage>
</organism>
<comment type="caution">
    <text evidence="1">The sequence shown here is derived from an EMBL/GenBank/DDBJ whole genome shotgun (WGS) entry which is preliminary data.</text>
</comment>
<keyword evidence="2" id="KW-1185">Reference proteome</keyword>
<proteinExistence type="predicted"/>
<dbReference type="EMBL" id="LXQA010122356">
    <property type="protein sequence ID" value="MCI20916.1"/>
    <property type="molecule type" value="Genomic_DNA"/>
</dbReference>
<reference evidence="1 2" key="1">
    <citation type="journal article" date="2018" name="Front. Plant Sci.">
        <title>Red Clover (Trifolium pratense) and Zigzag Clover (T. medium) - A Picture of Genomic Similarities and Differences.</title>
        <authorList>
            <person name="Dluhosova J."/>
            <person name="Istvanek J."/>
            <person name="Nedelnik J."/>
            <person name="Repkova J."/>
        </authorList>
    </citation>
    <scope>NUCLEOTIDE SEQUENCE [LARGE SCALE GENOMIC DNA]</scope>
    <source>
        <strain evidence="2">cv. 10/8</strain>
        <tissue evidence="1">Leaf</tissue>
    </source>
</reference>
<accession>A0A392QBI4</accession>
<protein>
    <submittedName>
        <fullName evidence="1">Uncharacterized protein</fullName>
    </submittedName>
</protein>